<evidence type="ECO:0000313" key="2">
    <source>
        <dbReference type="EMBL" id="QQN89121.1"/>
    </source>
</evidence>
<dbReference type="RefSeq" id="WP_166137298.1">
    <property type="nucleotide sequence ID" value="NZ_CP060811.1"/>
</dbReference>
<keyword evidence="1" id="KW-1133">Transmembrane helix</keyword>
<organism evidence="2 3">
    <name type="scientific">Acinetobacter variabilis</name>
    <dbReference type="NCBI Taxonomy" id="70346"/>
    <lineage>
        <taxon>Bacteria</taxon>
        <taxon>Pseudomonadati</taxon>
        <taxon>Pseudomonadota</taxon>
        <taxon>Gammaproteobacteria</taxon>
        <taxon>Moraxellales</taxon>
        <taxon>Moraxellaceae</taxon>
        <taxon>Acinetobacter</taxon>
    </lineage>
</organism>
<dbReference type="Gene3D" id="1.10.287.1490">
    <property type="match status" value="1"/>
</dbReference>
<feature type="transmembrane region" description="Helical" evidence="1">
    <location>
        <begin position="34"/>
        <end position="55"/>
    </location>
</feature>
<feature type="transmembrane region" description="Helical" evidence="1">
    <location>
        <begin position="75"/>
        <end position="98"/>
    </location>
</feature>
<accession>A0A7T7WJZ6</accession>
<evidence type="ECO:0000256" key="1">
    <source>
        <dbReference type="SAM" id="Phobius"/>
    </source>
</evidence>
<dbReference type="EMBL" id="CP060811">
    <property type="protein sequence ID" value="QQN89121.1"/>
    <property type="molecule type" value="Genomic_DNA"/>
</dbReference>
<dbReference type="Proteomes" id="UP000596079">
    <property type="component" value="Chromosome"/>
</dbReference>
<evidence type="ECO:0000313" key="3">
    <source>
        <dbReference type="Proteomes" id="UP000596079"/>
    </source>
</evidence>
<proteinExistence type="predicted"/>
<name>A0A7T7WJZ6_9GAMM</name>
<sequence>MLNLLHYVAIAVIIGLLFYFISLDKKYQKANPQFPSMLITVGIGFTFLGIAWGLKDFNTEDPTASLGTLVNGIKTAFWGSLAGVIASIIIKIHALIYLKEQEVDKQYDQKIEEFYKNHEDLTKNSSYLEVINNNLNTNNEKLMAVIHSLGVNLETTNKTNMQNVLNSVVKSLDGIEHIQRSTQSLIAGEISELRHEFVQYSQKQAEQNTQIFIEALEGAINRFNESLTNSLGENFKQLNESVNALVEWQDNYAQQVEDQTNNYADMLAQVDLLKSDFATFLEQTDSFGQVVDQLANGLESIDHANSNFNRRIESFYGALDEKVADIEKTRNLLEGGCVKIEEQMTYTMQSTRKIFDGINTYIEESHKNSTQIQNNTTQEVQRLAQQMHTTFDQTQKQLSDSLGIIENKLQHTLNQSLMTLGQQLGSLSTKFANDYEPITVNLKKIIDSLDGGVN</sequence>
<keyword evidence="1" id="KW-0472">Membrane</keyword>
<evidence type="ECO:0008006" key="4">
    <source>
        <dbReference type="Google" id="ProtNLM"/>
    </source>
</evidence>
<keyword evidence="1" id="KW-0812">Transmembrane</keyword>
<reference evidence="2 3" key="1">
    <citation type="submission" date="2020-08" db="EMBL/GenBank/DDBJ databases">
        <title>Emergence of ISAba1-mediated novel tet(X) in Acinetobacter variabilis from a chicken farm.</title>
        <authorList>
            <person name="Peng K."/>
            <person name="Li R."/>
        </authorList>
    </citation>
    <scope>NUCLEOTIDE SEQUENCE [LARGE SCALE GENOMIC DNA]</scope>
    <source>
        <strain evidence="2 3">XM9F202-2</strain>
    </source>
</reference>
<feature type="transmembrane region" description="Helical" evidence="1">
    <location>
        <begin position="6"/>
        <end position="22"/>
    </location>
</feature>
<gene>
    <name evidence="2" type="ORF">IAQ69_05530</name>
</gene>
<protein>
    <recommendedName>
        <fullName evidence="4">MotA/TolQ/ExbB proton channel domain-containing protein</fullName>
    </recommendedName>
</protein>
<dbReference type="AlphaFoldDB" id="A0A7T7WJZ6"/>